<protein>
    <submittedName>
        <fullName evidence="2">Uncharacterized protein</fullName>
    </submittedName>
</protein>
<evidence type="ECO:0000313" key="2">
    <source>
        <dbReference type="EMBL" id="KAF2725210.1"/>
    </source>
</evidence>
<accession>A0A9P4QFC3</accession>
<dbReference type="EMBL" id="MU003768">
    <property type="protein sequence ID" value="KAF2725210.1"/>
    <property type="molecule type" value="Genomic_DNA"/>
</dbReference>
<dbReference type="AlphaFoldDB" id="A0A9P4QFC3"/>
<keyword evidence="3" id="KW-1185">Reference proteome</keyword>
<feature type="compositionally biased region" description="Low complexity" evidence="1">
    <location>
        <begin position="228"/>
        <end position="245"/>
    </location>
</feature>
<feature type="compositionally biased region" description="Basic and acidic residues" evidence="1">
    <location>
        <begin position="45"/>
        <end position="57"/>
    </location>
</feature>
<comment type="caution">
    <text evidence="2">The sequence shown here is derived from an EMBL/GenBank/DDBJ whole genome shotgun (WGS) entry which is preliminary data.</text>
</comment>
<feature type="compositionally biased region" description="Basic and acidic residues" evidence="1">
    <location>
        <begin position="206"/>
        <end position="216"/>
    </location>
</feature>
<dbReference type="OrthoDB" id="5194044at2759"/>
<name>A0A9P4QFC3_9PEZI</name>
<organism evidence="2 3">
    <name type="scientific">Polychaeton citri CBS 116435</name>
    <dbReference type="NCBI Taxonomy" id="1314669"/>
    <lineage>
        <taxon>Eukaryota</taxon>
        <taxon>Fungi</taxon>
        <taxon>Dikarya</taxon>
        <taxon>Ascomycota</taxon>
        <taxon>Pezizomycotina</taxon>
        <taxon>Dothideomycetes</taxon>
        <taxon>Dothideomycetidae</taxon>
        <taxon>Capnodiales</taxon>
        <taxon>Capnodiaceae</taxon>
        <taxon>Polychaeton</taxon>
    </lineage>
</organism>
<proteinExistence type="predicted"/>
<evidence type="ECO:0000313" key="3">
    <source>
        <dbReference type="Proteomes" id="UP000799441"/>
    </source>
</evidence>
<reference evidence="2" key="1">
    <citation type="journal article" date="2020" name="Stud. Mycol.">
        <title>101 Dothideomycetes genomes: a test case for predicting lifestyles and emergence of pathogens.</title>
        <authorList>
            <person name="Haridas S."/>
            <person name="Albert R."/>
            <person name="Binder M."/>
            <person name="Bloem J."/>
            <person name="Labutti K."/>
            <person name="Salamov A."/>
            <person name="Andreopoulos B."/>
            <person name="Baker S."/>
            <person name="Barry K."/>
            <person name="Bills G."/>
            <person name="Bluhm B."/>
            <person name="Cannon C."/>
            <person name="Castanera R."/>
            <person name="Culley D."/>
            <person name="Daum C."/>
            <person name="Ezra D."/>
            <person name="Gonzalez J."/>
            <person name="Henrissat B."/>
            <person name="Kuo A."/>
            <person name="Liang C."/>
            <person name="Lipzen A."/>
            <person name="Lutzoni F."/>
            <person name="Magnuson J."/>
            <person name="Mondo S."/>
            <person name="Nolan M."/>
            <person name="Ohm R."/>
            <person name="Pangilinan J."/>
            <person name="Park H.-J."/>
            <person name="Ramirez L."/>
            <person name="Alfaro M."/>
            <person name="Sun H."/>
            <person name="Tritt A."/>
            <person name="Yoshinaga Y."/>
            <person name="Zwiers L.-H."/>
            <person name="Turgeon B."/>
            <person name="Goodwin S."/>
            <person name="Spatafora J."/>
            <person name="Crous P."/>
            <person name="Grigoriev I."/>
        </authorList>
    </citation>
    <scope>NUCLEOTIDE SEQUENCE</scope>
    <source>
        <strain evidence="2">CBS 116435</strain>
    </source>
</reference>
<dbReference type="Proteomes" id="UP000799441">
    <property type="component" value="Unassembled WGS sequence"/>
</dbReference>
<feature type="compositionally biased region" description="Basic residues" evidence="1">
    <location>
        <begin position="64"/>
        <end position="74"/>
    </location>
</feature>
<feature type="region of interest" description="Disordered" evidence="1">
    <location>
        <begin position="202"/>
        <end position="245"/>
    </location>
</feature>
<sequence>MSWPAAGSENHFNEDWRFVKESVRSVKGYDTHNGLHDSSYVPVESDTHPPIREDRTVHTVSTGRSRKANVTKRSAKSESIAKAQQTIELDSVATESTKEPDLGQGAPDDPPAQSPLYDPNLATHPQGHTHIHASYGRFPCYQAYPLLPQQHYYYPWLPPPPPTNIHGGLPPYPPQNYCTHPHHFSPPPLQPPHTVVIAPAVPKSDAVSDKKSEASVKKPQKPAKASEKAASAKGASTTASSTKMTSTKAGFTKAFSAKQPLEKGSAMECRTTSAAAPNRHIYIPVKEDVAKLDVKAWVGRTKNQVDEDNMRIAKAEDAYKGCKVQPVDVSDQQFFWVVDADGTNTLRTFRDIKDLKGEWQPDPRFPRAWFFQREKEGE</sequence>
<evidence type="ECO:0000256" key="1">
    <source>
        <dbReference type="SAM" id="MobiDB-lite"/>
    </source>
</evidence>
<feature type="region of interest" description="Disordered" evidence="1">
    <location>
        <begin position="29"/>
        <end position="125"/>
    </location>
</feature>
<gene>
    <name evidence="2" type="ORF">K431DRAFT_290897</name>
</gene>